<dbReference type="InterPro" id="IPR006153">
    <property type="entry name" value="Cation/H_exchanger_TM"/>
</dbReference>
<evidence type="ECO:0000256" key="5">
    <source>
        <dbReference type="ARBA" id="ARBA00022989"/>
    </source>
</evidence>
<reference evidence="11 12" key="1">
    <citation type="submission" date="2023-07" db="EMBL/GenBank/DDBJ databases">
        <title>Sorghum-associated microbial communities from plants grown in Nebraska, USA.</title>
        <authorList>
            <person name="Schachtman D."/>
        </authorList>
    </citation>
    <scope>NUCLEOTIDE SEQUENCE [LARGE SCALE GENOMIC DNA]</scope>
    <source>
        <strain evidence="11 12">2980</strain>
    </source>
</reference>
<evidence type="ECO:0000313" key="12">
    <source>
        <dbReference type="Proteomes" id="UP001259347"/>
    </source>
</evidence>
<keyword evidence="7 9" id="KW-0472">Membrane</keyword>
<feature type="transmembrane region" description="Helical" evidence="9">
    <location>
        <begin position="88"/>
        <end position="110"/>
    </location>
</feature>
<dbReference type="EMBL" id="JAVDUM010000018">
    <property type="protein sequence ID" value="MDR6868874.1"/>
    <property type="molecule type" value="Genomic_DNA"/>
</dbReference>
<accession>A0ABU1SGX4</accession>
<evidence type="ECO:0000256" key="6">
    <source>
        <dbReference type="ARBA" id="ARBA00023065"/>
    </source>
</evidence>
<dbReference type="PANTHER" id="PTHR32507:SF8">
    <property type="entry name" value="CNH1P"/>
    <property type="match status" value="1"/>
</dbReference>
<evidence type="ECO:0000256" key="2">
    <source>
        <dbReference type="ARBA" id="ARBA00022448"/>
    </source>
</evidence>
<dbReference type="RefSeq" id="WP_310023095.1">
    <property type="nucleotide sequence ID" value="NZ_JAVDUM010000018.1"/>
</dbReference>
<feature type="region of interest" description="Disordered" evidence="8">
    <location>
        <begin position="428"/>
        <end position="464"/>
    </location>
</feature>
<evidence type="ECO:0000256" key="8">
    <source>
        <dbReference type="SAM" id="MobiDB-lite"/>
    </source>
</evidence>
<evidence type="ECO:0000256" key="3">
    <source>
        <dbReference type="ARBA" id="ARBA00022449"/>
    </source>
</evidence>
<keyword evidence="4 9" id="KW-0812">Transmembrane</keyword>
<organism evidence="11 12">
    <name type="scientific">Microbacterium resistens</name>
    <dbReference type="NCBI Taxonomy" id="156977"/>
    <lineage>
        <taxon>Bacteria</taxon>
        <taxon>Bacillati</taxon>
        <taxon>Actinomycetota</taxon>
        <taxon>Actinomycetes</taxon>
        <taxon>Micrococcales</taxon>
        <taxon>Microbacteriaceae</taxon>
        <taxon>Microbacterium</taxon>
    </lineage>
</organism>
<protein>
    <submittedName>
        <fullName evidence="11">NhaP-type Na+/H+ or K+/H+ antiporter</fullName>
    </submittedName>
</protein>
<gene>
    <name evidence="11" type="ORF">J2Y69_003500</name>
</gene>
<name>A0ABU1SGX4_9MICO</name>
<dbReference type="PANTHER" id="PTHR32507">
    <property type="entry name" value="NA(+)/H(+) ANTIPORTER 1"/>
    <property type="match status" value="1"/>
</dbReference>
<feature type="transmembrane region" description="Helical" evidence="9">
    <location>
        <begin position="334"/>
        <end position="355"/>
    </location>
</feature>
<keyword evidence="6" id="KW-0406">Ion transport</keyword>
<proteinExistence type="predicted"/>
<feature type="domain" description="Cation/H+ exchanger transmembrane" evidence="10">
    <location>
        <begin position="17"/>
        <end position="421"/>
    </location>
</feature>
<sequence>MPHVVLIGLFAVLLWSLVSRRFQRWGVAGPVGLLVLGAVAVIPDPADFLNTIDARTTEPIVEIILALLLFVDATEVRGSLFGNAGRVILRLILIALPLSLLLTVIAGVYLADFTTIFVLIVMACVVMPTDFAPAAQILRARNLPSRMRQILNVESGYNDGLVSPLFTVAVAVSIEMVPHAAREGDAVGDPVIEDLFRAFDRALPAITQAVPATVYAIAIGVVLGMLAGWSARVARARGLAGADGIRIAMLAVPLIAYALATLPVVSANGFVAAFVAGIAYRLARLGGKGASEERVIPHEELLLAEEVSSFTAQFVWFVLGGVATAALVNGTVTWPLVLFGLLALTVLRIVPVYLSLMGSGIAPKDRLAIGVIGPRGTASIVFGLLAYNQLPEDDGNVVITLMLVTVVGSVLLHGLVVPLLLPRVYPGDGSSGDEHGPGPGGAPPASVPAAPAAPDQRSSAAGSA</sequence>
<evidence type="ECO:0000256" key="9">
    <source>
        <dbReference type="SAM" id="Phobius"/>
    </source>
</evidence>
<feature type="transmembrane region" description="Helical" evidence="9">
    <location>
        <begin position="367"/>
        <end position="387"/>
    </location>
</feature>
<feature type="transmembrane region" description="Helical" evidence="9">
    <location>
        <begin position="399"/>
        <end position="421"/>
    </location>
</feature>
<evidence type="ECO:0000313" key="11">
    <source>
        <dbReference type="EMBL" id="MDR6868874.1"/>
    </source>
</evidence>
<dbReference type="Pfam" id="PF00999">
    <property type="entry name" value="Na_H_Exchanger"/>
    <property type="match status" value="1"/>
</dbReference>
<comment type="caution">
    <text evidence="11">The sequence shown here is derived from an EMBL/GenBank/DDBJ whole genome shotgun (WGS) entry which is preliminary data.</text>
</comment>
<feature type="transmembrane region" description="Helical" evidence="9">
    <location>
        <begin position="301"/>
        <end position="328"/>
    </location>
</feature>
<feature type="transmembrane region" description="Helical" evidence="9">
    <location>
        <begin position="247"/>
        <end position="280"/>
    </location>
</feature>
<comment type="subcellular location">
    <subcellularLocation>
        <location evidence="1">Cell membrane</location>
        <topology evidence="1">Multi-pass membrane protein</topology>
    </subcellularLocation>
</comment>
<keyword evidence="3" id="KW-0050">Antiport</keyword>
<keyword evidence="12" id="KW-1185">Reference proteome</keyword>
<evidence type="ECO:0000259" key="10">
    <source>
        <dbReference type="Pfam" id="PF00999"/>
    </source>
</evidence>
<dbReference type="Proteomes" id="UP001259347">
    <property type="component" value="Unassembled WGS sequence"/>
</dbReference>
<feature type="transmembrane region" description="Helical" evidence="9">
    <location>
        <begin position="205"/>
        <end position="227"/>
    </location>
</feature>
<keyword evidence="5 9" id="KW-1133">Transmembrane helix</keyword>
<keyword evidence="2" id="KW-0813">Transport</keyword>
<feature type="transmembrane region" description="Helical" evidence="9">
    <location>
        <begin position="116"/>
        <end position="138"/>
    </location>
</feature>
<evidence type="ECO:0000256" key="7">
    <source>
        <dbReference type="ARBA" id="ARBA00023136"/>
    </source>
</evidence>
<evidence type="ECO:0000256" key="1">
    <source>
        <dbReference type="ARBA" id="ARBA00004651"/>
    </source>
</evidence>
<evidence type="ECO:0000256" key="4">
    <source>
        <dbReference type="ARBA" id="ARBA00022692"/>
    </source>
</evidence>